<feature type="transmembrane region" description="Helical" evidence="1">
    <location>
        <begin position="93"/>
        <end position="116"/>
    </location>
</feature>
<name>A0ABV0K957_9CYAN</name>
<sequence length="329" mass="35595">MIDRSPAADFLRALNTEAYGKIGAMVKRFLHYLSPALWIRTLSLYGSGELWREVGQQAARSRWAEVTAAIAFLWLLGLLGLSFVLLHSKQGAIIFPGALALGHGLQTMLGMAATPHTNAPRLWVLGLVGLGAWLCLVTGTQKLMRLVAVAAGSSPTPLACWRDRLLPWGITLLGLGVAGLVFSLVGSTTDAAAIAGRWNALVWLGRWLLAVGIGAAGLALVYRLVPQRRLPGLGLWPGVRVVLVLSLGILGLRHWGLSWLTQQAIAYDLLLVLGFNLGTLYGLILLVPVGAQVNLSVLRHRGFVHHPQKRPIPIPPPPSFDSFKIKRRN</sequence>
<keyword evidence="1" id="KW-0472">Membrane</keyword>
<comment type="caution">
    <text evidence="2">The sequence shown here is derived from an EMBL/GenBank/DDBJ whole genome shotgun (WGS) entry which is preliminary data.</text>
</comment>
<evidence type="ECO:0000256" key="1">
    <source>
        <dbReference type="SAM" id="Phobius"/>
    </source>
</evidence>
<feature type="transmembrane region" description="Helical" evidence="1">
    <location>
        <begin position="205"/>
        <end position="225"/>
    </location>
</feature>
<evidence type="ECO:0000313" key="2">
    <source>
        <dbReference type="EMBL" id="MEP0949275.1"/>
    </source>
</evidence>
<organism evidence="2 3">
    <name type="scientific">Leptolyngbya subtilissima DQ-A4</name>
    <dbReference type="NCBI Taxonomy" id="2933933"/>
    <lineage>
        <taxon>Bacteria</taxon>
        <taxon>Bacillati</taxon>
        <taxon>Cyanobacteriota</taxon>
        <taxon>Cyanophyceae</taxon>
        <taxon>Leptolyngbyales</taxon>
        <taxon>Leptolyngbyaceae</taxon>
        <taxon>Leptolyngbya group</taxon>
        <taxon>Leptolyngbya</taxon>
    </lineage>
</organism>
<proteinExistence type="predicted"/>
<accession>A0ABV0K957</accession>
<evidence type="ECO:0000313" key="3">
    <source>
        <dbReference type="Proteomes" id="UP001482513"/>
    </source>
</evidence>
<keyword evidence="1" id="KW-0812">Transmembrane</keyword>
<feature type="transmembrane region" description="Helical" evidence="1">
    <location>
        <begin position="66"/>
        <end position="86"/>
    </location>
</feature>
<feature type="transmembrane region" description="Helical" evidence="1">
    <location>
        <begin position="237"/>
        <end position="257"/>
    </location>
</feature>
<dbReference type="EMBL" id="JAMPKX010000011">
    <property type="protein sequence ID" value="MEP0949275.1"/>
    <property type="molecule type" value="Genomic_DNA"/>
</dbReference>
<keyword evidence="1" id="KW-1133">Transmembrane helix</keyword>
<gene>
    <name evidence="2" type="ORF">NC992_20515</name>
</gene>
<feature type="transmembrane region" description="Helical" evidence="1">
    <location>
        <begin position="29"/>
        <end position="46"/>
    </location>
</feature>
<protein>
    <submittedName>
        <fullName evidence="2">YihY/virulence factor BrkB family protein</fullName>
    </submittedName>
</protein>
<dbReference type="Proteomes" id="UP001482513">
    <property type="component" value="Unassembled WGS sequence"/>
</dbReference>
<dbReference type="RefSeq" id="WP_190704748.1">
    <property type="nucleotide sequence ID" value="NZ_JAMPKX010000011.1"/>
</dbReference>
<feature type="transmembrane region" description="Helical" evidence="1">
    <location>
        <begin position="269"/>
        <end position="291"/>
    </location>
</feature>
<feature type="transmembrane region" description="Helical" evidence="1">
    <location>
        <begin position="165"/>
        <end position="185"/>
    </location>
</feature>
<reference evidence="2 3" key="1">
    <citation type="submission" date="2022-04" db="EMBL/GenBank/DDBJ databases">
        <title>Positive selection, recombination, and allopatry shape intraspecific diversity of widespread and dominant cyanobacteria.</title>
        <authorList>
            <person name="Wei J."/>
            <person name="Shu W."/>
            <person name="Hu C."/>
        </authorList>
    </citation>
    <scope>NUCLEOTIDE SEQUENCE [LARGE SCALE GENOMIC DNA]</scope>
    <source>
        <strain evidence="2 3">DQ-A4</strain>
    </source>
</reference>
<keyword evidence="3" id="KW-1185">Reference proteome</keyword>
<feature type="transmembrane region" description="Helical" evidence="1">
    <location>
        <begin position="122"/>
        <end position="144"/>
    </location>
</feature>